<accession>A0A0W0X0G8</accession>
<organism evidence="1 2">
    <name type="scientific">Legionella oakridgensis</name>
    <dbReference type="NCBI Taxonomy" id="29423"/>
    <lineage>
        <taxon>Bacteria</taxon>
        <taxon>Pseudomonadati</taxon>
        <taxon>Pseudomonadota</taxon>
        <taxon>Gammaproteobacteria</taxon>
        <taxon>Legionellales</taxon>
        <taxon>Legionellaceae</taxon>
        <taxon>Legionella</taxon>
    </lineage>
</organism>
<evidence type="ECO:0000313" key="1">
    <source>
        <dbReference type="EMBL" id="KTD38060.1"/>
    </source>
</evidence>
<gene>
    <name evidence="1" type="ORF">Loak_1736</name>
</gene>
<name>A0A0W0X0G8_9GAMM</name>
<proteinExistence type="predicted"/>
<dbReference type="EMBL" id="LNYP01000029">
    <property type="protein sequence ID" value="KTD38060.1"/>
    <property type="molecule type" value="Genomic_DNA"/>
</dbReference>
<evidence type="ECO:0008006" key="3">
    <source>
        <dbReference type="Google" id="ProtNLM"/>
    </source>
</evidence>
<dbReference type="PATRIC" id="fig|29423.5.peg.1819"/>
<dbReference type="AlphaFoldDB" id="A0A0W0X0G8"/>
<dbReference type="Proteomes" id="UP000054858">
    <property type="component" value="Unassembled WGS sequence"/>
</dbReference>
<evidence type="ECO:0000313" key="2">
    <source>
        <dbReference type="Proteomes" id="UP000054858"/>
    </source>
</evidence>
<reference evidence="1 2" key="1">
    <citation type="submission" date="2015-11" db="EMBL/GenBank/DDBJ databases">
        <title>Genomic analysis of 38 Legionella species identifies large and diverse effector repertoires.</title>
        <authorList>
            <person name="Burstein D."/>
            <person name="Amaro F."/>
            <person name="Zusman T."/>
            <person name="Lifshitz Z."/>
            <person name="Cohen O."/>
            <person name="Gilbert J.A."/>
            <person name="Pupko T."/>
            <person name="Shuman H.A."/>
            <person name="Segal G."/>
        </authorList>
    </citation>
    <scope>NUCLEOTIDE SEQUENCE [LARGE SCALE GENOMIC DNA]</scope>
    <source>
        <strain evidence="1 2">Oak Ridge-10</strain>
    </source>
</reference>
<sequence length="53" mass="6200">MKLIYVLPFGFWCFQAIALHSTMLDPLGKIREIYYVNQDGYAVVEDDIILKFT</sequence>
<comment type="caution">
    <text evidence="1">The sequence shown here is derived from an EMBL/GenBank/DDBJ whole genome shotgun (WGS) entry which is preliminary data.</text>
</comment>
<protein>
    <recommendedName>
        <fullName evidence="3">WG repeat-containing protein</fullName>
    </recommendedName>
</protein>